<organism evidence="13 14">
    <name type="scientific">Symbiodinium pilosum</name>
    <name type="common">Dinoflagellate</name>
    <dbReference type="NCBI Taxonomy" id="2952"/>
    <lineage>
        <taxon>Eukaryota</taxon>
        <taxon>Sar</taxon>
        <taxon>Alveolata</taxon>
        <taxon>Dinophyceae</taxon>
        <taxon>Suessiales</taxon>
        <taxon>Symbiodiniaceae</taxon>
        <taxon>Symbiodinium</taxon>
    </lineage>
</organism>
<keyword evidence="9" id="KW-0408">Iron</keyword>
<keyword evidence="8" id="KW-0784">Thiamine biosynthesis</keyword>
<evidence type="ECO:0000256" key="4">
    <source>
        <dbReference type="ARBA" id="ARBA00011738"/>
    </source>
</evidence>
<dbReference type="PANTHER" id="PTHR31528:SF1">
    <property type="entry name" value="4-AMINO-5-HYDROXYMETHYL-2-METHYLPYRIMIDINE PHOSPHATE SYNTHASE THI11-RELATED"/>
    <property type="match status" value="1"/>
</dbReference>
<evidence type="ECO:0000256" key="1">
    <source>
        <dbReference type="ARBA" id="ARBA00003469"/>
    </source>
</evidence>
<evidence type="ECO:0000256" key="8">
    <source>
        <dbReference type="ARBA" id="ARBA00022977"/>
    </source>
</evidence>
<evidence type="ECO:0000259" key="12">
    <source>
        <dbReference type="Pfam" id="PF09084"/>
    </source>
</evidence>
<dbReference type="EMBL" id="CAJNIZ010044971">
    <property type="protein sequence ID" value="CAE7706585.1"/>
    <property type="molecule type" value="Genomic_DNA"/>
</dbReference>
<reference evidence="13" key="1">
    <citation type="submission" date="2021-02" db="EMBL/GenBank/DDBJ databases">
        <authorList>
            <person name="Dougan E. K."/>
            <person name="Rhodes N."/>
            <person name="Thang M."/>
            <person name="Chan C."/>
        </authorList>
    </citation>
    <scope>NUCLEOTIDE SEQUENCE</scope>
</reference>
<dbReference type="Pfam" id="PF09084">
    <property type="entry name" value="NMT1"/>
    <property type="match status" value="1"/>
</dbReference>
<dbReference type="InterPro" id="IPR027939">
    <property type="entry name" value="NMT1/THI5"/>
</dbReference>
<keyword evidence="5" id="KW-0808">Transferase</keyword>
<evidence type="ECO:0000256" key="2">
    <source>
        <dbReference type="ARBA" id="ARBA00004948"/>
    </source>
</evidence>
<dbReference type="UniPathway" id="UPA00060"/>
<feature type="domain" description="SsuA/THI5-like" evidence="12">
    <location>
        <begin position="1"/>
        <end position="225"/>
    </location>
</feature>
<evidence type="ECO:0000256" key="9">
    <source>
        <dbReference type="ARBA" id="ARBA00023004"/>
    </source>
</evidence>
<dbReference type="GO" id="GO:0016740">
    <property type="term" value="F:transferase activity"/>
    <property type="evidence" value="ECO:0007669"/>
    <property type="project" value="UniProtKB-KW"/>
</dbReference>
<evidence type="ECO:0000313" key="13">
    <source>
        <dbReference type="EMBL" id="CAE7706585.1"/>
    </source>
</evidence>
<accession>A0A812X6B1</accession>
<evidence type="ECO:0000256" key="7">
    <source>
        <dbReference type="ARBA" id="ARBA00022898"/>
    </source>
</evidence>
<comment type="catalytic activity">
    <reaction evidence="11">
        <text>N(6)-(pyridoxal phosphate)-L-lysyl-[4-amino-5-hydroxymethyl-2-methylpyrimidine phosphate synthase] + L-histidyl-[4-amino-5-hydroxymethyl-2-methylpyrimidine phosphate synthase] + 2 Fe(3+) + 4 H2O = L-lysyl-[4-amino-5-hydroxymethyl-2-methylpyrimidine phosphate synthase] + (2S)-2-amino-5-hydroxy-4-oxopentanoyl-[4-amino-5-hydroxymethyl-2-methylpyrimidine phosphate synthase] + 4-amino-2-methyl-5-(phosphooxymethyl)pyrimidine + 3-oxopropanoate + 2 Fe(2+) + 2 H(+)</text>
        <dbReference type="Rhea" id="RHEA:65756"/>
        <dbReference type="Rhea" id="RHEA-COMP:16892"/>
        <dbReference type="Rhea" id="RHEA-COMP:16893"/>
        <dbReference type="Rhea" id="RHEA-COMP:16894"/>
        <dbReference type="Rhea" id="RHEA-COMP:16895"/>
        <dbReference type="ChEBI" id="CHEBI:15377"/>
        <dbReference type="ChEBI" id="CHEBI:15378"/>
        <dbReference type="ChEBI" id="CHEBI:29033"/>
        <dbReference type="ChEBI" id="CHEBI:29034"/>
        <dbReference type="ChEBI" id="CHEBI:29969"/>
        <dbReference type="ChEBI" id="CHEBI:29979"/>
        <dbReference type="ChEBI" id="CHEBI:33190"/>
        <dbReference type="ChEBI" id="CHEBI:58354"/>
        <dbReference type="ChEBI" id="CHEBI:143915"/>
        <dbReference type="ChEBI" id="CHEBI:157692"/>
    </reaction>
    <physiologicalReaction direction="left-to-right" evidence="11">
        <dbReference type="Rhea" id="RHEA:65757"/>
    </physiologicalReaction>
</comment>
<comment type="pathway">
    <text evidence="2">Cofactor biosynthesis; thiamine diphosphate biosynthesis.</text>
</comment>
<keyword evidence="14" id="KW-1185">Reference proteome</keyword>
<dbReference type="AlphaFoldDB" id="A0A812X6B1"/>
<sequence length="307" mass="32574">MAQKAGLYAAAGLTVSLRSADAGDGTTPARQVAQRLAHFAVAPSESAVSFATTEPDKPRLVAVAALLQGSASAICTLKSSGIDRPAKLAGKRYASYNGRFEDPIVSQMVSNDGGDGKCVQFHGLDAHAYQDGDTMGAGSVVASYLEKGKSDSTWIFPAWEGILAERAGQQLHCFALEDYGIPYGYSPVLLAHPDDLVEPRAEKVKAFLTATAEGYKMAAAKPSEAAEALRSSGHASLTDASFVEASSAYIAKEFLTSDGQWGVMQPKRWSDFVDFLCASGIIRNRAGEPIPRDAVEAETLFTNRFLP</sequence>
<comment type="function">
    <text evidence="1">Responsible for the formation of the pyrimidine heterocycle in the thiamine biosynthesis pathway. Catalyzes the formation of hydroxymethylpyrimidine phosphate (HMP-P) from histidine and pyridoxal phosphate (PLP). The protein uses PLP and the active site histidine to form HMP-P, generating an inactive enzyme. The enzyme can only undergo a single turnover, which suggests it is a suicide enzyme.</text>
</comment>
<dbReference type="SUPFAM" id="SSF53850">
    <property type="entry name" value="Periplasmic binding protein-like II"/>
    <property type="match status" value="1"/>
</dbReference>
<proteinExistence type="inferred from homology"/>
<evidence type="ECO:0000256" key="6">
    <source>
        <dbReference type="ARBA" id="ARBA00022723"/>
    </source>
</evidence>
<dbReference type="InterPro" id="IPR015168">
    <property type="entry name" value="SsuA/THI5"/>
</dbReference>
<protein>
    <recommendedName>
        <fullName evidence="10">Thiamine pyrimidine synthase</fullName>
    </recommendedName>
</protein>
<dbReference type="OrthoDB" id="434407at2759"/>
<comment type="caution">
    <text evidence="13">The sequence shown here is derived from an EMBL/GenBank/DDBJ whole genome shotgun (WGS) entry which is preliminary data.</text>
</comment>
<name>A0A812X6B1_SYMPI</name>
<evidence type="ECO:0000256" key="3">
    <source>
        <dbReference type="ARBA" id="ARBA00009406"/>
    </source>
</evidence>
<evidence type="ECO:0000256" key="11">
    <source>
        <dbReference type="ARBA" id="ARBA00048179"/>
    </source>
</evidence>
<dbReference type="PANTHER" id="PTHR31528">
    <property type="entry name" value="4-AMINO-5-HYDROXYMETHYL-2-METHYLPYRIMIDINE PHOSPHATE SYNTHASE THI11-RELATED"/>
    <property type="match status" value="1"/>
</dbReference>
<evidence type="ECO:0000313" key="14">
    <source>
        <dbReference type="Proteomes" id="UP000649617"/>
    </source>
</evidence>
<keyword evidence="6" id="KW-0479">Metal-binding</keyword>
<gene>
    <name evidence="13" type="primary">prmt9</name>
    <name evidence="13" type="ORF">SPIL2461_LOCUS19956</name>
</gene>
<keyword evidence="7" id="KW-0663">Pyridoxal phosphate</keyword>
<evidence type="ECO:0000256" key="5">
    <source>
        <dbReference type="ARBA" id="ARBA00022679"/>
    </source>
</evidence>
<comment type="similarity">
    <text evidence="3">Belongs to the NMT1/THI5 family.</text>
</comment>
<dbReference type="Proteomes" id="UP000649617">
    <property type="component" value="Unassembled WGS sequence"/>
</dbReference>
<evidence type="ECO:0000256" key="10">
    <source>
        <dbReference type="ARBA" id="ARBA00033171"/>
    </source>
</evidence>
<dbReference type="GO" id="GO:0009228">
    <property type="term" value="P:thiamine biosynthetic process"/>
    <property type="evidence" value="ECO:0007669"/>
    <property type="project" value="UniProtKB-KW"/>
</dbReference>
<comment type="subunit">
    <text evidence="4">Homodimer.</text>
</comment>
<dbReference type="Gene3D" id="3.40.190.10">
    <property type="entry name" value="Periplasmic binding protein-like II"/>
    <property type="match status" value="2"/>
</dbReference>
<dbReference type="GO" id="GO:0046872">
    <property type="term" value="F:metal ion binding"/>
    <property type="evidence" value="ECO:0007669"/>
    <property type="project" value="UniProtKB-KW"/>
</dbReference>
<dbReference type="GO" id="GO:0009229">
    <property type="term" value="P:thiamine diphosphate biosynthetic process"/>
    <property type="evidence" value="ECO:0007669"/>
    <property type="project" value="UniProtKB-UniPathway"/>
</dbReference>